<gene>
    <name evidence="1" type="ORF">SAMN02745158_01649</name>
</gene>
<dbReference type="GO" id="GO:0016301">
    <property type="term" value="F:kinase activity"/>
    <property type="evidence" value="ECO:0007669"/>
    <property type="project" value="UniProtKB-KW"/>
</dbReference>
<dbReference type="OrthoDB" id="787163at2"/>
<keyword evidence="1" id="KW-0418">Kinase</keyword>
<dbReference type="RefSeq" id="WP_072850736.1">
    <property type="nucleotide sequence ID" value="NZ_FQVI01000006.1"/>
</dbReference>
<evidence type="ECO:0000313" key="2">
    <source>
        <dbReference type="Proteomes" id="UP000184245"/>
    </source>
</evidence>
<accession>A0A1M4WJS3</accession>
<protein>
    <submittedName>
        <fullName evidence="1">Sugar or nucleoside kinase, ribokinase family</fullName>
    </submittedName>
</protein>
<proteinExistence type="predicted"/>
<dbReference type="Gene3D" id="3.40.1190.20">
    <property type="match status" value="1"/>
</dbReference>
<dbReference type="EMBL" id="FQVI01000006">
    <property type="protein sequence ID" value="SHE81444.1"/>
    <property type="molecule type" value="Genomic_DNA"/>
</dbReference>
<dbReference type="InterPro" id="IPR029056">
    <property type="entry name" value="Ribokinase-like"/>
</dbReference>
<dbReference type="InterPro" id="IPR057621">
    <property type="entry name" value="Khk_prokaryotic"/>
</dbReference>
<keyword evidence="2" id="KW-1185">Reference proteome</keyword>
<name>A0A1M4WJS3_9CLOT</name>
<dbReference type="Pfam" id="PF25270">
    <property type="entry name" value="Khk"/>
    <property type="match status" value="1"/>
</dbReference>
<dbReference type="Proteomes" id="UP000184245">
    <property type="component" value="Unassembled WGS sequence"/>
</dbReference>
<dbReference type="AlphaFoldDB" id="A0A1M4WJS3"/>
<dbReference type="STRING" id="1122155.SAMN02745158_01649"/>
<sequence>MANNIKILEILERAMKTGSSITAAAGFDVVVDHVVRAVKQKSGQLPGTYFETIEEFGSYLISKKNMSCSIELELQQEKIGGNMAIFANSLGTLGVKTHCIGSMGYPKIDPVFKNMNDNCMLHSVCRTGQCNALEFHDGKVMLSSMDNLKEMTWDMIAARMNQEELIGYFRDSRLIALLNWSELAEATALFQAVYDNCIKDGKKEKDKWLLMDLSDASRKSGEELVQILRLGEAFAEYRTTIFSMNENEARLIYKALFHREGKSRREMGQEISRRLSIDYLILHLPHCAYGYAKGTMVKEEGYYTPVPKLSTGGGDNFNAGLCFGLLQGLPLAESLRLGNATSGYYVRTGESPDVYRLYEFMQGYTKLERAGEGTW</sequence>
<organism evidence="1 2">
    <name type="scientific">Lactonifactor longoviformis DSM 17459</name>
    <dbReference type="NCBI Taxonomy" id="1122155"/>
    <lineage>
        <taxon>Bacteria</taxon>
        <taxon>Bacillati</taxon>
        <taxon>Bacillota</taxon>
        <taxon>Clostridia</taxon>
        <taxon>Eubacteriales</taxon>
        <taxon>Clostridiaceae</taxon>
        <taxon>Lactonifactor</taxon>
    </lineage>
</organism>
<dbReference type="SUPFAM" id="SSF53613">
    <property type="entry name" value="Ribokinase-like"/>
    <property type="match status" value="1"/>
</dbReference>
<evidence type="ECO:0000313" key="1">
    <source>
        <dbReference type="EMBL" id="SHE81444.1"/>
    </source>
</evidence>
<reference evidence="1 2" key="1">
    <citation type="submission" date="2016-11" db="EMBL/GenBank/DDBJ databases">
        <authorList>
            <person name="Jaros S."/>
            <person name="Januszkiewicz K."/>
            <person name="Wedrychowicz H."/>
        </authorList>
    </citation>
    <scope>NUCLEOTIDE SEQUENCE [LARGE SCALE GENOMIC DNA]</scope>
    <source>
        <strain evidence="1 2">DSM 17459</strain>
    </source>
</reference>
<keyword evidence="1" id="KW-0808">Transferase</keyword>